<dbReference type="AlphaFoldDB" id="A0A2P7B7A7"/>
<dbReference type="InterPro" id="IPR001660">
    <property type="entry name" value="SAM"/>
</dbReference>
<organism evidence="6 7">
    <name type="scientific">Phyllobacterium sophorae</name>
    <dbReference type="NCBI Taxonomy" id="1520277"/>
    <lineage>
        <taxon>Bacteria</taxon>
        <taxon>Pseudomonadati</taxon>
        <taxon>Pseudomonadota</taxon>
        <taxon>Alphaproteobacteria</taxon>
        <taxon>Hyphomicrobiales</taxon>
        <taxon>Phyllobacteriaceae</taxon>
        <taxon>Phyllobacterium</taxon>
    </lineage>
</organism>
<dbReference type="CDD" id="cd07302">
    <property type="entry name" value="CHD"/>
    <property type="match status" value="1"/>
</dbReference>
<protein>
    <submittedName>
        <fullName evidence="6">Adenylate cyclase</fullName>
    </submittedName>
</protein>
<evidence type="ECO:0000256" key="3">
    <source>
        <dbReference type="SAM" id="MobiDB-lite"/>
    </source>
</evidence>
<evidence type="ECO:0000259" key="5">
    <source>
        <dbReference type="PROSITE" id="PS50125"/>
    </source>
</evidence>
<dbReference type="Pfam" id="PF00536">
    <property type="entry name" value="SAM_1"/>
    <property type="match status" value="1"/>
</dbReference>
<reference evidence="7" key="1">
    <citation type="submission" date="2017-11" db="EMBL/GenBank/DDBJ databases">
        <authorList>
            <person name="Kuznetsova I."/>
            <person name="Sazanova A."/>
            <person name="Chirak E."/>
            <person name="Safronova V."/>
            <person name="Willems A."/>
        </authorList>
    </citation>
    <scope>NUCLEOTIDE SEQUENCE [LARGE SCALE GENOMIC DNA]</scope>
    <source>
        <strain evidence="7">CCBAU 03422</strain>
    </source>
</reference>
<dbReference type="EMBL" id="PGGM01000009">
    <property type="protein sequence ID" value="PSH62351.1"/>
    <property type="molecule type" value="Genomic_DNA"/>
</dbReference>
<gene>
    <name evidence="6" type="ORF">CU103_18495</name>
</gene>
<keyword evidence="2" id="KW-0067">ATP-binding</keyword>
<dbReference type="Gene3D" id="3.30.70.1230">
    <property type="entry name" value="Nucleotide cyclase"/>
    <property type="match status" value="1"/>
</dbReference>
<feature type="domain" description="Guanylate cyclase" evidence="5">
    <location>
        <begin position="96"/>
        <end position="225"/>
    </location>
</feature>
<dbReference type="SUPFAM" id="SSF52540">
    <property type="entry name" value="P-loop containing nucleoside triphosphate hydrolases"/>
    <property type="match status" value="1"/>
</dbReference>
<dbReference type="SUPFAM" id="SSF55073">
    <property type="entry name" value="Nucleotide cyclase"/>
    <property type="match status" value="1"/>
</dbReference>
<dbReference type="PANTHER" id="PTHR16305">
    <property type="entry name" value="TESTICULAR SOLUBLE ADENYLYL CYCLASE"/>
    <property type="match status" value="1"/>
</dbReference>
<dbReference type="Pfam" id="PF00211">
    <property type="entry name" value="Guanylate_cyc"/>
    <property type="match status" value="1"/>
</dbReference>
<evidence type="ECO:0000313" key="7">
    <source>
        <dbReference type="Proteomes" id="UP000241764"/>
    </source>
</evidence>
<keyword evidence="1" id="KW-0547">Nucleotide-binding</keyword>
<comment type="caution">
    <text evidence="6">The sequence shown here is derived from an EMBL/GenBank/DDBJ whole genome shotgun (WGS) entry which is preliminary data.</text>
</comment>
<dbReference type="RefSeq" id="WP_106665524.1">
    <property type="nucleotide sequence ID" value="NZ_PGGM01000009.1"/>
</dbReference>
<dbReference type="Gene3D" id="1.10.150.50">
    <property type="entry name" value="Transcription Factor, Ets-1"/>
    <property type="match status" value="1"/>
</dbReference>
<feature type="region of interest" description="Disordered" evidence="3">
    <location>
        <begin position="62"/>
        <end position="88"/>
    </location>
</feature>
<dbReference type="GO" id="GO:0005737">
    <property type="term" value="C:cytoplasm"/>
    <property type="evidence" value="ECO:0007669"/>
    <property type="project" value="TreeGrafter"/>
</dbReference>
<dbReference type="SMART" id="SM00454">
    <property type="entry name" value="SAM"/>
    <property type="match status" value="1"/>
</dbReference>
<dbReference type="PANTHER" id="PTHR16305:SF28">
    <property type="entry name" value="GUANYLATE CYCLASE DOMAIN-CONTAINING PROTEIN"/>
    <property type="match status" value="1"/>
</dbReference>
<dbReference type="Pfam" id="PF13191">
    <property type="entry name" value="AAA_16"/>
    <property type="match status" value="1"/>
</dbReference>
<accession>A0A2P7B7A7</accession>
<evidence type="ECO:0000259" key="4">
    <source>
        <dbReference type="PROSITE" id="PS50105"/>
    </source>
</evidence>
<keyword evidence="7" id="KW-1185">Reference proteome</keyword>
<dbReference type="PROSITE" id="PS50105">
    <property type="entry name" value="SAM_DOMAIN"/>
    <property type="match status" value="1"/>
</dbReference>
<evidence type="ECO:0000256" key="1">
    <source>
        <dbReference type="ARBA" id="ARBA00022741"/>
    </source>
</evidence>
<dbReference type="GO" id="GO:0004016">
    <property type="term" value="F:adenylate cyclase activity"/>
    <property type="evidence" value="ECO:0007669"/>
    <property type="project" value="UniProtKB-ARBA"/>
</dbReference>
<name>A0A2P7B7A7_9HYPH</name>
<dbReference type="Gene3D" id="1.25.40.10">
    <property type="entry name" value="Tetratricopeptide repeat domain"/>
    <property type="match status" value="1"/>
</dbReference>
<dbReference type="GO" id="GO:0005524">
    <property type="term" value="F:ATP binding"/>
    <property type="evidence" value="ECO:0007669"/>
    <property type="project" value="UniProtKB-KW"/>
</dbReference>
<dbReference type="InterPro" id="IPR013761">
    <property type="entry name" value="SAM/pointed_sf"/>
</dbReference>
<proteinExistence type="predicted"/>
<dbReference type="Gene3D" id="3.40.50.300">
    <property type="entry name" value="P-loop containing nucleotide triphosphate hydrolases"/>
    <property type="match status" value="1"/>
</dbReference>
<dbReference type="SUPFAM" id="SSF47769">
    <property type="entry name" value="SAM/Pointed domain"/>
    <property type="match status" value="1"/>
</dbReference>
<dbReference type="SMART" id="SM00044">
    <property type="entry name" value="CYCc"/>
    <property type="match status" value="1"/>
</dbReference>
<feature type="domain" description="SAM" evidence="4">
    <location>
        <begin position="1"/>
        <end position="61"/>
    </location>
</feature>
<dbReference type="GO" id="GO:0009190">
    <property type="term" value="P:cyclic nucleotide biosynthetic process"/>
    <property type="evidence" value="ECO:0007669"/>
    <property type="project" value="InterPro"/>
</dbReference>
<dbReference type="InterPro" id="IPR041664">
    <property type="entry name" value="AAA_16"/>
</dbReference>
<dbReference type="CDD" id="cd09487">
    <property type="entry name" value="SAM_superfamily"/>
    <property type="match status" value="1"/>
</dbReference>
<evidence type="ECO:0000313" key="6">
    <source>
        <dbReference type="EMBL" id="PSH62351.1"/>
    </source>
</evidence>
<sequence>MIIASWLESLGLGQYATAFDSNAIDAETLPKLTAEDLKELGVAALAHRKKILEAIAALESDQHAPPSKSSTGKKAVTARRQSFADRPREAERRQLTVMFVDLVGSTGLSTQLDPEEMGAVLRQFQNAVAGDVVRFDGYVAKLMGDGVLAYFGWPQAHEDEAERAVRAGLAVVETVKGLSANNCRHLSVRVGIATGLVVVGELIGTGAAQENAVVGETPNLAARLQTLAEPGTVLISELTFRLMGKLFEVKRIRPQKLHGFDTPTNSYLVIGENRAESRFDALHVGGTAPLAGRDPEIALLVERWNLAASGEGQVVELFGEAGIGKSRILQELRERLKEEAITYLRYFCSPFHTETALYPVADQLLRAADINRTDPPEKQLMFLEEALSTAQSPHEAIPLIAALLSIPTDNRYPKLDLMPQKQKARTFEVLIEQLEALARNKPVLMLLEDAHHLDPVSAELFDVIVDRMQRLPIMLVATSRPEGILRWNGFPHATVLTLNRLSRAQAASIITVMTGGKQLPSSVLDQILSKTEGVPLFIEELTKVILESGLLSESGDDYKLSGPLPPLAVPATLHDSLMARLDRLASVREVAQIGAVIGRDFSHELLAAASGFSEVELERATEQLVTAGLVFRRGGESQVSYTFKHALVQDAAYGSLLLSRRQQLHARIAHILEDRFPEITATEPELLAHHFGQASLVEKAAEYHELAGRRALSRSSLSEALVRFGNALTGLKGLSPSKERARRELSIQVALGSTLVAFHGFAAPETGTAYLRAQELCEELGEIQQLFPVVYGLCLFHLYAAQLAEARRDAERLLELAHGNNDRGLSFFAHRAAGVSALPAGEFSRARAHLTEALALYDPQEHRSPAFVYAFDPHVVCLDYLARALLALGLPDQALAANEEAAGEARRIGHRNSLALPLFFGGVMRQILGDATGVKLRAAELAQISAEGGFRFWQAGATILQAWVVAAEGETERGRAELHRGVCEWRSTGAQYMWPYFAALLAQIELKAGDPAAALTLLKEAQEVIEKTNERWFASEVFRLQGEALLQLGPEQAGDALTTARSQDARFWQLRAAIGLVRAGGSEINARKQLAEIFSSFTEGSTLPDMKAAQLLAATVGSA</sequence>
<evidence type="ECO:0000256" key="2">
    <source>
        <dbReference type="ARBA" id="ARBA00022840"/>
    </source>
</evidence>
<dbReference type="PROSITE" id="PS50125">
    <property type="entry name" value="GUANYLATE_CYCLASE_2"/>
    <property type="match status" value="1"/>
</dbReference>
<dbReference type="Proteomes" id="UP000241764">
    <property type="component" value="Unassembled WGS sequence"/>
</dbReference>
<dbReference type="GO" id="GO:0035556">
    <property type="term" value="P:intracellular signal transduction"/>
    <property type="evidence" value="ECO:0007669"/>
    <property type="project" value="InterPro"/>
</dbReference>
<dbReference type="InterPro" id="IPR029787">
    <property type="entry name" value="Nucleotide_cyclase"/>
</dbReference>
<dbReference type="InterPro" id="IPR011990">
    <property type="entry name" value="TPR-like_helical_dom_sf"/>
</dbReference>
<dbReference type="InterPro" id="IPR001054">
    <property type="entry name" value="A/G_cyclase"/>
</dbReference>
<dbReference type="OrthoDB" id="9785312at2"/>
<dbReference type="SUPFAM" id="SSF48452">
    <property type="entry name" value="TPR-like"/>
    <property type="match status" value="2"/>
</dbReference>
<dbReference type="InterPro" id="IPR027417">
    <property type="entry name" value="P-loop_NTPase"/>
</dbReference>